<dbReference type="Gene3D" id="2.60.120.200">
    <property type="match status" value="1"/>
</dbReference>
<dbReference type="InterPro" id="IPR013320">
    <property type="entry name" value="ConA-like_dom_sf"/>
</dbReference>
<sequence>MPPTLLTTVLASLLLPAALAAETVMEWTFSNQTPGSLIQTATSTGSQQVPLTSPVAFEPEAVQTGETVSAGFTAAKRQMLLSEATNVLAFEANQPFTIELWFQYHSTSDSGRSMLSNRAFKSQDPAMPGITLMIRGTGSSGARGVGAFIDFGDQDVFLTSTTPLEPDTWHHLAVRRDEKGRLDLVVDHKSVDSAKTTQNGPLHSPQPLFIGRTANSTSADGYFDGIIQAVRVSNAFVYAKDFLTNRAE</sequence>
<dbReference type="AlphaFoldDB" id="A0A842HCS2"/>
<dbReference type="Proteomes" id="UP000546464">
    <property type="component" value="Unassembled WGS sequence"/>
</dbReference>
<feature type="chain" id="PRO_5032640866" evidence="1">
    <location>
        <begin position="21"/>
        <end position="248"/>
    </location>
</feature>
<dbReference type="SMART" id="SM00282">
    <property type="entry name" value="LamG"/>
    <property type="match status" value="1"/>
</dbReference>
<dbReference type="EMBL" id="JACHVB010000013">
    <property type="protein sequence ID" value="MBC2593496.1"/>
    <property type="molecule type" value="Genomic_DNA"/>
</dbReference>
<organism evidence="3 4">
    <name type="scientific">Ruficoccus amylovorans</name>
    <dbReference type="NCBI Taxonomy" id="1804625"/>
    <lineage>
        <taxon>Bacteria</taxon>
        <taxon>Pseudomonadati</taxon>
        <taxon>Verrucomicrobiota</taxon>
        <taxon>Opitutia</taxon>
        <taxon>Puniceicoccales</taxon>
        <taxon>Cerasicoccaceae</taxon>
        <taxon>Ruficoccus</taxon>
    </lineage>
</organism>
<name>A0A842HCS2_9BACT</name>
<comment type="caution">
    <text evidence="3">The sequence shown here is derived from an EMBL/GenBank/DDBJ whole genome shotgun (WGS) entry which is preliminary data.</text>
</comment>
<dbReference type="RefSeq" id="WP_185674497.1">
    <property type="nucleotide sequence ID" value="NZ_JACHVB010000013.1"/>
</dbReference>
<dbReference type="SUPFAM" id="SSF49899">
    <property type="entry name" value="Concanavalin A-like lectins/glucanases"/>
    <property type="match status" value="1"/>
</dbReference>
<evidence type="ECO:0000313" key="4">
    <source>
        <dbReference type="Proteomes" id="UP000546464"/>
    </source>
</evidence>
<evidence type="ECO:0000259" key="2">
    <source>
        <dbReference type="SMART" id="SM00282"/>
    </source>
</evidence>
<keyword evidence="4" id="KW-1185">Reference proteome</keyword>
<gene>
    <name evidence="3" type="ORF">H5P28_04400</name>
</gene>
<keyword evidence="1" id="KW-0732">Signal</keyword>
<protein>
    <submittedName>
        <fullName evidence="3">LamG domain-containing protein</fullName>
    </submittedName>
</protein>
<dbReference type="InterPro" id="IPR001791">
    <property type="entry name" value="Laminin_G"/>
</dbReference>
<feature type="domain" description="Laminin G" evidence="2">
    <location>
        <begin position="94"/>
        <end position="235"/>
    </location>
</feature>
<dbReference type="CDD" id="cd00110">
    <property type="entry name" value="LamG"/>
    <property type="match status" value="1"/>
</dbReference>
<feature type="signal peptide" evidence="1">
    <location>
        <begin position="1"/>
        <end position="20"/>
    </location>
</feature>
<reference evidence="3 4" key="1">
    <citation type="submission" date="2020-07" db="EMBL/GenBank/DDBJ databases">
        <authorList>
            <person name="Feng X."/>
        </authorList>
    </citation>
    <scope>NUCLEOTIDE SEQUENCE [LARGE SCALE GENOMIC DNA]</scope>
    <source>
        <strain evidence="3 4">JCM31066</strain>
    </source>
</reference>
<dbReference type="Pfam" id="PF13385">
    <property type="entry name" value="Laminin_G_3"/>
    <property type="match status" value="1"/>
</dbReference>
<accession>A0A842HCS2</accession>
<evidence type="ECO:0000313" key="3">
    <source>
        <dbReference type="EMBL" id="MBC2593496.1"/>
    </source>
</evidence>
<evidence type="ECO:0000256" key="1">
    <source>
        <dbReference type="SAM" id="SignalP"/>
    </source>
</evidence>
<proteinExistence type="predicted"/>